<dbReference type="PRINTS" id="PR02008">
    <property type="entry name" value="RCMTFAMILY"/>
</dbReference>
<dbReference type="SUPFAM" id="SSF48013">
    <property type="entry name" value="NusB-like"/>
    <property type="match status" value="1"/>
</dbReference>
<evidence type="ECO:0000256" key="3">
    <source>
        <dbReference type="ARBA" id="ARBA00012140"/>
    </source>
</evidence>
<dbReference type="GO" id="GO:0005737">
    <property type="term" value="C:cytoplasm"/>
    <property type="evidence" value="ECO:0007669"/>
    <property type="project" value="UniProtKB-SubCell"/>
</dbReference>
<feature type="binding site" evidence="13">
    <location>
        <position position="347"/>
    </location>
    <ligand>
        <name>S-adenosyl-L-methionine</name>
        <dbReference type="ChEBI" id="CHEBI:59789"/>
    </ligand>
</feature>
<proteinExistence type="inferred from homology"/>
<dbReference type="PANTHER" id="PTHR22807">
    <property type="entry name" value="NOP2 YEAST -RELATED NOL1/NOP2/FMU SUN DOMAIN-CONTAINING"/>
    <property type="match status" value="1"/>
</dbReference>
<evidence type="ECO:0000256" key="12">
    <source>
        <dbReference type="ARBA" id="ARBA00047283"/>
    </source>
</evidence>
<feature type="binding site" evidence="13">
    <location>
        <position position="320"/>
    </location>
    <ligand>
        <name>S-adenosyl-L-methionine</name>
        <dbReference type="ChEBI" id="CHEBI:59789"/>
    </ligand>
</feature>
<evidence type="ECO:0000313" key="16">
    <source>
        <dbReference type="EMBL" id="CUP02553.1"/>
    </source>
</evidence>
<dbReference type="InterPro" id="IPR023267">
    <property type="entry name" value="RCMT"/>
</dbReference>
<dbReference type="PROSITE" id="PS51686">
    <property type="entry name" value="SAM_MT_RSMB_NOP"/>
    <property type="match status" value="1"/>
</dbReference>
<evidence type="ECO:0000256" key="5">
    <source>
        <dbReference type="ARBA" id="ARBA00022552"/>
    </source>
</evidence>
<dbReference type="Gene3D" id="1.10.940.10">
    <property type="entry name" value="NusB-like"/>
    <property type="match status" value="1"/>
</dbReference>
<evidence type="ECO:0000256" key="11">
    <source>
        <dbReference type="ARBA" id="ARBA00031088"/>
    </source>
</evidence>
<comment type="subcellular location">
    <subcellularLocation>
        <location evidence="2">Cytoplasm</location>
    </subcellularLocation>
</comment>
<accession>A0A174JS19</accession>
<evidence type="ECO:0000256" key="7">
    <source>
        <dbReference type="ARBA" id="ARBA00022679"/>
    </source>
</evidence>
<dbReference type="Pfam" id="PF01189">
    <property type="entry name" value="Methyltr_RsmB-F"/>
    <property type="match status" value="1"/>
</dbReference>
<dbReference type="Proteomes" id="UP000095602">
    <property type="component" value="Unassembled WGS sequence"/>
</dbReference>
<gene>
    <name evidence="16" type="primary">rsmB</name>
    <name evidence="16" type="ORF">ERS852497_01637</name>
</gene>
<evidence type="ECO:0000256" key="2">
    <source>
        <dbReference type="ARBA" id="ARBA00004496"/>
    </source>
</evidence>
<dbReference type="Pfam" id="PF22458">
    <property type="entry name" value="RsmF-B_ferredox"/>
    <property type="match status" value="1"/>
</dbReference>
<dbReference type="Gene3D" id="3.30.70.1170">
    <property type="entry name" value="Sun protein, domain 3"/>
    <property type="match status" value="1"/>
</dbReference>
<evidence type="ECO:0000256" key="8">
    <source>
        <dbReference type="ARBA" id="ARBA00022691"/>
    </source>
</evidence>
<dbReference type="CDD" id="cd02440">
    <property type="entry name" value="AdoMet_MTases"/>
    <property type="match status" value="1"/>
</dbReference>
<dbReference type="GO" id="GO:0008649">
    <property type="term" value="F:rRNA methyltransferase activity"/>
    <property type="evidence" value="ECO:0007669"/>
    <property type="project" value="InterPro"/>
</dbReference>
<keyword evidence="9 13" id="KW-0694">RNA-binding</keyword>
<dbReference type="InterPro" id="IPR035926">
    <property type="entry name" value="NusB-like_sf"/>
</dbReference>
<dbReference type="InterPro" id="IPR029063">
    <property type="entry name" value="SAM-dependent_MTases_sf"/>
</dbReference>
<protein>
    <recommendedName>
        <fullName evidence="3">16S rRNA (cytosine(967)-C(5))-methyltransferase</fullName>
        <ecNumber evidence="3">2.1.1.176</ecNumber>
    </recommendedName>
    <alternativeName>
        <fullName evidence="10">16S rRNA m5C967 methyltransferase</fullName>
    </alternativeName>
    <alternativeName>
        <fullName evidence="11">rRNA (cytosine-C(5)-)-methyltransferase RsmB</fullName>
    </alternativeName>
</protein>
<dbReference type="SUPFAM" id="SSF53335">
    <property type="entry name" value="S-adenosyl-L-methionine-dependent methyltransferases"/>
    <property type="match status" value="1"/>
</dbReference>
<dbReference type="InterPro" id="IPR004573">
    <property type="entry name" value="rRNA_ssu_MeTfrase_B"/>
</dbReference>
<dbReference type="InterPro" id="IPR001678">
    <property type="entry name" value="MeTrfase_RsmB-F_NOP2_dom"/>
</dbReference>
<sequence>MTSNKNINNHSKNNHNNKNSQINKNNIPGRPAKSNVAAHNEHSVDTRELALEMLIEINERGAFSHIVLRSVLDKYQYLSKQDRAFMTRLVDGTIEYMLQLDYIIDSFSKTKVRKMKPFIRNLLRMSVYQIKYMDAVPDSAVCNEAVKLAKRHKFAQLSGFVNGVLRNIARNIDSVQFDTLSIRYSMPQWIVDRFVAAYGEKKAEEIFKAFHNKSTISIRTNLTRCTPDELRAMLEAEGVTVTAVDELDYAFVISGFDYLNGLQSFRDGLFYVQDISSMLVAQTAAPKKGDYVIDVCAAPGGKSTHIAELLQGSGHVLARDLTDNKVDMIEENIERHGLKNMSAEVWDATVPDADSAGKADILICDLPCSGLGVLGRKKDIRYKMTPESVDELAALQRQILDTVHTYVKPNGVLVYSTCTIDEAENEDNVRWFIEKHLEFELDKNFAEGTGMKQILPGEHGSDGFFIARFIKSKL</sequence>
<dbReference type="InterPro" id="IPR006027">
    <property type="entry name" value="NusB_RsmB_TIM44"/>
</dbReference>
<feature type="active site" description="Nucleophile" evidence="13">
    <location>
        <position position="418"/>
    </location>
</feature>
<dbReference type="AlphaFoldDB" id="A0A174JS19"/>
<dbReference type="NCBIfam" id="TIGR00563">
    <property type="entry name" value="rsmB"/>
    <property type="match status" value="1"/>
</dbReference>
<evidence type="ECO:0000256" key="6">
    <source>
        <dbReference type="ARBA" id="ARBA00022603"/>
    </source>
</evidence>
<comment type="catalytic activity">
    <reaction evidence="12">
        <text>cytidine(967) in 16S rRNA + S-adenosyl-L-methionine = 5-methylcytidine(967) in 16S rRNA + S-adenosyl-L-homocysteine + H(+)</text>
        <dbReference type="Rhea" id="RHEA:42748"/>
        <dbReference type="Rhea" id="RHEA-COMP:10219"/>
        <dbReference type="Rhea" id="RHEA-COMP:10220"/>
        <dbReference type="ChEBI" id="CHEBI:15378"/>
        <dbReference type="ChEBI" id="CHEBI:57856"/>
        <dbReference type="ChEBI" id="CHEBI:59789"/>
        <dbReference type="ChEBI" id="CHEBI:74483"/>
        <dbReference type="ChEBI" id="CHEBI:82748"/>
        <dbReference type="EC" id="2.1.1.176"/>
    </reaction>
</comment>
<dbReference type="FunFam" id="3.40.50.150:FF:000022">
    <property type="entry name" value="Ribosomal RNA small subunit methyltransferase B"/>
    <property type="match status" value="1"/>
</dbReference>
<evidence type="ECO:0000313" key="17">
    <source>
        <dbReference type="Proteomes" id="UP000095602"/>
    </source>
</evidence>
<comment type="similarity">
    <text evidence="13">Belongs to the class I-like SAM-binding methyltransferase superfamily. RsmB/NOP family.</text>
</comment>
<evidence type="ECO:0000256" key="1">
    <source>
        <dbReference type="ARBA" id="ARBA00002724"/>
    </source>
</evidence>
<name>A0A174JS19_9FIRM</name>
<feature type="region of interest" description="Disordered" evidence="14">
    <location>
        <begin position="1"/>
        <end position="41"/>
    </location>
</feature>
<keyword evidence="6 13" id="KW-0489">Methyltransferase</keyword>
<dbReference type="EMBL" id="CZAJ01000013">
    <property type="protein sequence ID" value="CUP02553.1"/>
    <property type="molecule type" value="Genomic_DNA"/>
</dbReference>
<dbReference type="Gene3D" id="3.40.50.150">
    <property type="entry name" value="Vaccinia Virus protein VP39"/>
    <property type="match status" value="1"/>
</dbReference>
<dbReference type="Pfam" id="PF01029">
    <property type="entry name" value="NusB"/>
    <property type="match status" value="1"/>
</dbReference>
<dbReference type="NCBIfam" id="NF011494">
    <property type="entry name" value="PRK14902.1"/>
    <property type="match status" value="1"/>
</dbReference>
<evidence type="ECO:0000259" key="15">
    <source>
        <dbReference type="PROSITE" id="PS51686"/>
    </source>
</evidence>
<organism evidence="16 17">
    <name type="scientific">Agathobacter rectalis</name>
    <dbReference type="NCBI Taxonomy" id="39491"/>
    <lineage>
        <taxon>Bacteria</taxon>
        <taxon>Bacillati</taxon>
        <taxon>Bacillota</taxon>
        <taxon>Clostridia</taxon>
        <taxon>Lachnospirales</taxon>
        <taxon>Lachnospiraceae</taxon>
        <taxon>Agathobacter</taxon>
    </lineage>
</organism>
<dbReference type="InterPro" id="IPR054728">
    <property type="entry name" value="RsmB-like_ferredoxin"/>
</dbReference>
<dbReference type="GO" id="GO:0003723">
    <property type="term" value="F:RNA binding"/>
    <property type="evidence" value="ECO:0007669"/>
    <property type="project" value="UniProtKB-UniRule"/>
</dbReference>
<dbReference type="RefSeq" id="WP_081021598.1">
    <property type="nucleotide sequence ID" value="NZ_AP031452.1"/>
</dbReference>
<feature type="domain" description="SAM-dependent MTase RsmB/NOP-type" evidence="15">
    <location>
        <begin position="206"/>
        <end position="472"/>
    </location>
</feature>
<evidence type="ECO:0000256" key="4">
    <source>
        <dbReference type="ARBA" id="ARBA00022490"/>
    </source>
</evidence>
<feature type="binding site" evidence="13">
    <location>
        <begin position="296"/>
        <end position="302"/>
    </location>
    <ligand>
        <name>S-adenosyl-L-methionine</name>
        <dbReference type="ChEBI" id="CHEBI:59789"/>
    </ligand>
</feature>
<evidence type="ECO:0000256" key="13">
    <source>
        <dbReference type="PROSITE-ProRule" id="PRU01023"/>
    </source>
</evidence>
<dbReference type="GO" id="GO:0006355">
    <property type="term" value="P:regulation of DNA-templated transcription"/>
    <property type="evidence" value="ECO:0007669"/>
    <property type="project" value="InterPro"/>
</dbReference>
<evidence type="ECO:0000256" key="10">
    <source>
        <dbReference type="ARBA" id="ARBA00030399"/>
    </source>
</evidence>
<dbReference type="PANTHER" id="PTHR22807:SF53">
    <property type="entry name" value="RIBOSOMAL RNA SMALL SUBUNIT METHYLTRANSFERASE B-RELATED"/>
    <property type="match status" value="1"/>
</dbReference>
<dbReference type="InterPro" id="IPR049560">
    <property type="entry name" value="MeTrfase_RsmB-F_NOP2_cat"/>
</dbReference>
<reference evidence="16 17" key="1">
    <citation type="submission" date="2015-09" db="EMBL/GenBank/DDBJ databases">
        <authorList>
            <consortium name="Pathogen Informatics"/>
        </authorList>
    </citation>
    <scope>NUCLEOTIDE SEQUENCE [LARGE SCALE GENOMIC DNA]</scope>
    <source>
        <strain evidence="16 17">2789STDY5834884</strain>
    </source>
</reference>
<feature type="compositionally biased region" description="Low complexity" evidence="14">
    <location>
        <begin position="1"/>
        <end position="27"/>
    </location>
</feature>
<evidence type="ECO:0000256" key="9">
    <source>
        <dbReference type="ARBA" id="ARBA00022884"/>
    </source>
</evidence>
<keyword evidence="8 13" id="KW-0949">S-adenosyl-L-methionine</keyword>
<feature type="binding site" evidence="13">
    <location>
        <position position="365"/>
    </location>
    <ligand>
        <name>S-adenosyl-L-methionine</name>
        <dbReference type="ChEBI" id="CHEBI:59789"/>
    </ligand>
</feature>
<keyword evidence="4" id="KW-0963">Cytoplasm</keyword>
<dbReference type="EC" id="2.1.1.176" evidence="3"/>
<keyword evidence="7 13" id="KW-0808">Transferase</keyword>
<evidence type="ECO:0000256" key="14">
    <source>
        <dbReference type="SAM" id="MobiDB-lite"/>
    </source>
</evidence>
<comment type="function">
    <text evidence="1">Specifically methylates the cytosine at position 967 (m5C967) of 16S rRNA.</text>
</comment>
<keyword evidence="5" id="KW-0698">rRNA processing</keyword>